<name>A0AAF1BF77_9TREE</name>
<dbReference type="InterPro" id="IPR014729">
    <property type="entry name" value="Rossmann-like_a/b/a_fold"/>
</dbReference>
<dbReference type="PANTHER" id="PTHR31285:SF0">
    <property type="entry name" value="NICOTINAMIDE MONONUCLEOTIDE ADENYLYLTRANSFERASE"/>
    <property type="match status" value="1"/>
</dbReference>
<reference evidence="2" key="1">
    <citation type="submission" date="2023-10" db="EMBL/GenBank/DDBJ databases">
        <authorList>
            <person name="Noh H."/>
        </authorList>
    </citation>
    <scope>NUCLEOTIDE SEQUENCE</scope>
    <source>
        <strain evidence="2">DUCC4014</strain>
    </source>
</reference>
<proteinExistence type="predicted"/>
<protein>
    <submittedName>
        <fullName evidence="2">Nicotinamide mononucleotide adenylyltransferase</fullName>
    </submittedName>
</protein>
<keyword evidence="3" id="KW-1185">Reference proteome</keyword>
<sequence length="267" mass="28394">MSLSAAHNAAIARATAPGFAGLALLEPLERGQHLAVFDSSFNPPHRAHFGLGVSEFPPPATVPSSTSPTPSPGDVPNPGPYTARLLLFSTRNADKSPAGDTAHRVGLMQAQARAMAAATRLPVSVGLISAPTFVDKSAALLQHAQHVTFLVGTDTLLRIFDDKYYPAPGGMSAALEKLFARCWFVCALRDGYSREGRAQADALFARDDVAHYVALGKIRTLPPIPGAEAVSSTDVRSIVREGRGRDALEELVVPEVAEYILANRLYT</sequence>
<dbReference type="GeneID" id="87804502"/>
<feature type="region of interest" description="Disordered" evidence="1">
    <location>
        <begin position="52"/>
        <end position="77"/>
    </location>
</feature>
<organism evidence="2 3">
    <name type="scientific">Vanrija pseudolonga</name>
    <dbReference type="NCBI Taxonomy" id="143232"/>
    <lineage>
        <taxon>Eukaryota</taxon>
        <taxon>Fungi</taxon>
        <taxon>Dikarya</taxon>
        <taxon>Basidiomycota</taxon>
        <taxon>Agaricomycotina</taxon>
        <taxon>Tremellomycetes</taxon>
        <taxon>Trichosporonales</taxon>
        <taxon>Trichosporonaceae</taxon>
        <taxon>Vanrija</taxon>
    </lineage>
</organism>
<dbReference type="GO" id="GO:0016887">
    <property type="term" value="F:ATP hydrolysis activity"/>
    <property type="evidence" value="ECO:0007669"/>
    <property type="project" value="TreeGrafter"/>
</dbReference>
<accession>A0AAF1BF77</accession>
<dbReference type="Proteomes" id="UP000827549">
    <property type="component" value="Chromosome 1"/>
</dbReference>
<dbReference type="AlphaFoldDB" id="A0AAF1BF77"/>
<keyword evidence="2" id="KW-0548">Nucleotidyltransferase</keyword>
<dbReference type="Gene3D" id="3.40.50.620">
    <property type="entry name" value="HUPs"/>
    <property type="match status" value="1"/>
</dbReference>
<dbReference type="SUPFAM" id="SSF52374">
    <property type="entry name" value="Nucleotidylyl transferase"/>
    <property type="match status" value="1"/>
</dbReference>
<dbReference type="GO" id="GO:0005737">
    <property type="term" value="C:cytoplasm"/>
    <property type="evidence" value="ECO:0007669"/>
    <property type="project" value="TreeGrafter"/>
</dbReference>
<keyword evidence="2" id="KW-0808">Transferase</keyword>
<gene>
    <name evidence="2" type="primary">SPAC694.03</name>
    <name evidence="2" type="ORF">LOC62_01G001245</name>
</gene>
<evidence type="ECO:0000313" key="2">
    <source>
        <dbReference type="EMBL" id="WOO77681.1"/>
    </source>
</evidence>
<dbReference type="EMBL" id="CP086714">
    <property type="protein sequence ID" value="WOO77681.1"/>
    <property type="molecule type" value="Genomic_DNA"/>
</dbReference>
<evidence type="ECO:0000256" key="1">
    <source>
        <dbReference type="SAM" id="MobiDB-lite"/>
    </source>
</evidence>
<evidence type="ECO:0000313" key="3">
    <source>
        <dbReference type="Proteomes" id="UP000827549"/>
    </source>
</evidence>
<dbReference type="GO" id="GO:0000309">
    <property type="term" value="F:nicotinamide-nucleotide adenylyltransferase activity"/>
    <property type="evidence" value="ECO:0007669"/>
    <property type="project" value="TreeGrafter"/>
</dbReference>
<dbReference type="RefSeq" id="XP_062623713.1">
    <property type="nucleotide sequence ID" value="XM_062767729.1"/>
</dbReference>
<dbReference type="GO" id="GO:0005634">
    <property type="term" value="C:nucleus"/>
    <property type="evidence" value="ECO:0007669"/>
    <property type="project" value="TreeGrafter"/>
</dbReference>
<dbReference type="PANTHER" id="PTHR31285">
    <property type="entry name" value="NICOTINAMIDE MONONUCLEOTIDE ADENYLYLTRANSFERASE"/>
    <property type="match status" value="1"/>
</dbReference>